<dbReference type="PRINTS" id="PR01837">
    <property type="entry name" value="MGTCSAPBPROT"/>
</dbReference>
<evidence type="ECO:0000259" key="7">
    <source>
        <dbReference type="Pfam" id="PF02308"/>
    </source>
</evidence>
<dbReference type="Pfam" id="PF02308">
    <property type="entry name" value="MgtC"/>
    <property type="match status" value="1"/>
</dbReference>
<accession>X1NUF2</accession>
<feature type="transmembrane region" description="Helical" evidence="6">
    <location>
        <begin position="119"/>
        <end position="138"/>
    </location>
</feature>
<evidence type="ECO:0000256" key="6">
    <source>
        <dbReference type="SAM" id="Phobius"/>
    </source>
</evidence>
<gene>
    <name evidence="8" type="ORF">S06H3_34508</name>
</gene>
<dbReference type="EMBL" id="BARV01020720">
    <property type="protein sequence ID" value="GAI30410.1"/>
    <property type="molecule type" value="Genomic_DNA"/>
</dbReference>
<evidence type="ECO:0000256" key="4">
    <source>
        <dbReference type="ARBA" id="ARBA00022989"/>
    </source>
</evidence>
<sequence>MDYQVQLILQLALAVVLGAILGLEREYKRKEAGLQTYSLVSLGACLFTIIAFELFNLFSKNTGVSFDPSRIIQAVAVGIGFIGAGVIIYRQDRVEGITTAAGLWCSAAIGVAIGAEFYFLALLTALFATVIFIGFGELERKLFKKD</sequence>
<keyword evidence="2" id="KW-1003">Cell membrane</keyword>
<evidence type="ECO:0000256" key="3">
    <source>
        <dbReference type="ARBA" id="ARBA00022692"/>
    </source>
</evidence>
<reference evidence="8" key="1">
    <citation type="journal article" date="2014" name="Front. Microbiol.">
        <title>High frequency of phylogenetically diverse reductive dehalogenase-homologous genes in deep subseafloor sedimentary metagenomes.</title>
        <authorList>
            <person name="Kawai M."/>
            <person name="Futagami T."/>
            <person name="Toyoda A."/>
            <person name="Takaki Y."/>
            <person name="Nishi S."/>
            <person name="Hori S."/>
            <person name="Arai W."/>
            <person name="Tsubouchi T."/>
            <person name="Morono Y."/>
            <person name="Uchiyama I."/>
            <person name="Ito T."/>
            <person name="Fujiyama A."/>
            <person name="Inagaki F."/>
            <person name="Takami H."/>
        </authorList>
    </citation>
    <scope>NUCLEOTIDE SEQUENCE</scope>
    <source>
        <strain evidence="8">Expedition CK06-06</strain>
    </source>
</reference>
<dbReference type="GO" id="GO:0005886">
    <property type="term" value="C:plasma membrane"/>
    <property type="evidence" value="ECO:0007669"/>
    <property type="project" value="UniProtKB-SubCell"/>
</dbReference>
<feature type="transmembrane region" description="Helical" evidence="6">
    <location>
        <begin position="71"/>
        <end position="89"/>
    </location>
</feature>
<evidence type="ECO:0000256" key="5">
    <source>
        <dbReference type="ARBA" id="ARBA00023136"/>
    </source>
</evidence>
<feature type="transmembrane region" description="Helical" evidence="6">
    <location>
        <begin position="96"/>
        <end position="113"/>
    </location>
</feature>
<proteinExistence type="predicted"/>
<keyword evidence="3 6" id="KW-0812">Transmembrane</keyword>
<dbReference type="PANTHER" id="PTHR33778:SF1">
    <property type="entry name" value="MAGNESIUM TRANSPORTER YHID-RELATED"/>
    <property type="match status" value="1"/>
</dbReference>
<keyword evidence="5 6" id="KW-0472">Membrane</keyword>
<evidence type="ECO:0000313" key="8">
    <source>
        <dbReference type="EMBL" id="GAI30410.1"/>
    </source>
</evidence>
<feature type="transmembrane region" description="Helical" evidence="6">
    <location>
        <begin position="36"/>
        <end position="59"/>
    </location>
</feature>
<evidence type="ECO:0000256" key="1">
    <source>
        <dbReference type="ARBA" id="ARBA00004651"/>
    </source>
</evidence>
<evidence type="ECO:0000256" key="2">
    <source>
        <dbReference type="ARBA" id="ARBA00022475"/>
    </source>
</evidence>
<feature type="transmembrane region" description="Helical" evidence="6">
    <location>
        <begin position="6"/>
        <end position="24"/>
    </location>
</feature>
<dbReference type="PANTHER" id="PTHR33778">
    <property type="entry name" value="PROTEIN MGTC"/>
    <property type="match status" value="1"/>
</dbReference>
<comment type="caution">
    <text evidence="8">The sequence shown here is derived from an EMBL/GenBank/DDBJ whole genome shotgun (WGS) entry which is preliminary data.</text>
</comment>
<dbReference type="AlphaFoldDB" id="X1NUF2"/>
<protein>
    <recommendedName>
        <fullName evidence="7">MgtC/SapB/SrpB/YhiD N-terminal domain-containing protein</fullName>
    </recommendedName>
</protein>
<feature type="domain" description="MgtC/SapB/SrpB/YhiD N-terminal" evidence="7">
    <location>
        <begin position="11"/>
        <end position="140"/>
    </location>
</feature>
<organism evidence="8">
    <name type="scientific">marine sediment metagenome</name>
    <dbReference type="NCBI Taxonomy" id="412755"/>
    <lineage>
        <taxon>unclassified sequences</taxon>
        <taxon>metagenomes</taxon>
        <taxon>ecological metagenomes</taxon>
    </lineage>
</organism>
<dbReference type="InterPro" id="IPR003416">
    <property type="entry name" value="MgtC/SapB/SrpB/YhiD_fam"/>
</dbReference>
<dbReference type="InterPro" id="IPR049177">
    <property type="entry name" value="MgtC_SapB_SrpB_YhiD_N"/>
</dbReference>
<keyword evidence="4 6" id="KW-1133">Transmembrane helix</keyword>
<comment type="subcellular location">
    <subcellularLocation>
        <location evidence="1">Cell membrane</location>
        <topology evidence="1">Multi-pass membrane protein</topology>
    </subcellularLocation>
</comment>
<name>X1NUF2_9ZZZZ</name>